<dbReference type="EMBL" id="CP035807">
    <property type="protein sequence ID" value="QEN05471.1"/>
    <property type="molecule type" value="Genomic_DNA"/>
</dbReference>
<evidence type="ECO:0000313" key="3">
    <source>
        <dbReference type="Proteomes" id="UP000323824"/>
    </source>
</evidence>
<feature type="transmembrane region" description="Helical" evidence="1">
    <location>
        <begin position="6"/>
        <end position="27"/>
    </location>
</feature>
<dbReference type="AlphaFoldDB" id="A0A5C1QD35"/>
<accession>A0A5C1QD35</accession>
<name>A0A5C1QD35_9SPIO</name>
<protein>
    <submittedName>
        <fullName evidence="2">Uncharacterized protein</fullName>
    </submittedName>
</protein>
<keyword evidence="1" id="KW-0812">Transmembrane</keyword>
<dbReference type="RefSeq" id="WP_149568709.1">
    <property type="nucleotide sequence ID" value="NZ_CP035807.1"/>
</dbReference>
<dbReference type="KEGG" id="sper:EW093_12350"/>
<feature type="transmembrane region" description="Helical" evidence="1">
    <location>
        <begin position="90"/>
        <end position="108"/>
    </location>
</feature>
<reference evidence="2 3" key="2">
    <citation type="submission" date="2019-09" db="EMBL/GenBank/DDBJ databases">
        <title>Complete Genome Sequence and Methylome Analysis of free living Spirochaetas.</title>
        <authorList>
            <person name="Leshcheva N."/>
            <person name="Mikheeva N."/>
        </authorList>
    </citation>
    <scope>NUCLEOTIDE SEQUENCE [LARGE SCALE GENOMIC DNA]</scope>
    <source>
        <strain evidence="2 3">P</strain>
    </source>
</reference>
<reference evidence="2 3" key="1">
    <citation type="submission" date="2019-02" db="EMBL/GenBank/DDBJ databases">
        <authorList>
            <person name="Fomenkov A."/>
            <person name="Dubinina G."/>
            <person name="Grabovich M."/>
            <person name="Vincze T."/>
            <person name="Roberts R.J."/>
        </authorList>
    </citation>
    <scope>NUCLEOTIDE SEQUENCE [LARGE SCALE GENOMIC DNA]</scope>
    <source>
        <strain evidence="2 3">P</strain>
    </source>
</reference>
<dbReference type="Proteomes" id="UP000323824">
    <property type="component" value="Chromosome"/>
</dbReference>
<organism evidence="2 3">
    <name type="scientific">Thiospirochaeta perfilievii</name>
    <dbReference type="NCBI Taxonomy" id="252967"/>
    <lineage>
        <taxon>Bacteria</taxon>
        <taxon>Pseudomonadati</taxon>
        <taxon>Spirochaetota</taxon>
        <taxon>Spirochaetia</taxon>
        <taxon>Spirochaetales</taxon>
        <taxon>Spirochaetaceae</taxon>
        <taxon>Thiospirochaeta</taxon>
    </lineage>
</organism>
<keyword evidence="1" id="KW-0472">Membrane</keyword>
<keyword evidence="1" id="KW-1133">Transmembrane helix</keyword>
<evidence type="ECO:0000256" key="1">
    <source>
        <dbReference type="SAM" id="Phobius"/>
    </source>
</evidence>
<evidence type="ECO:0000313" key="2">
    <source>
        <dbReference type="EMBL" id="QEN05471.1"/>
    </source>
</evidence>
<proteinExistence type="predicted"/>
<keyword evidence="3" id="KW-1185">Reference proteome</keyword>
<gene>
    <name evidence="2" type="ORF">EW093_12350</name>
</gene>
<sequence length="112" mass="13019">MDLLFLPLSSLLLLSHTVFFFRAIFYYKREFTPQFIDKAAKTLSITLLIPTLIVATTVVDNYIYLLLIWAPVLTILISNFNKRVVYLKPFLFPMINLLLFISIFLLSLKEGL</sequence>